<sequence>MVDERNPAPEADAAAIRTVKVGCPDGLHLRPITLVTQKAAAFNCAVTVTKGSTTADAKAMIQLLTLAAACGDEVTVAAEGPDARQAVDEIAALIAMNMPE</sequence>
<dbReference type="EC" id="2.7.11.-" evidence="6"/>
<dbReference type="NCBIfam" id="TIGR01003">
    <property type="entry name" value="PTS_HPr_family"/>
    <property type="match status" value="1"/>
</dbReference>
<evidence type="ECO:0000256" key="2">
    <source>
        <dbReference type="ARBA" id="ARBA00010736"/>
    </source>
</evidence>
<dbReference type="Gene3D" id="3.30.1340.10">
    <property type="entry name" value="HPr-like"/>
    <property type="match status" value="1"/>
</dbReference>
<dbReference type="EMBL" id="CP036265">
    <property type="protein sequence ID" value="QDT17457.1"/>
    <property type="molecule type" value="Genomic_DNA"/>
</dbReference>
<keyword evidence="3" id="KW-0963">Cytoplasm</keyword>
<dbReference type="GO" id="GO:0005737">
    <property type="term" value="C:cytoplasm"/>
    <property type="evidence" value="ECO:0007669"/>
    <property type="project" value="UniProtKB-SubCell"/>
</dbReference>
<dbReference type="InterPro" id="IPR050399">
    <property type="entry name" value="HPr"/>
</dbReference>
<evidence type="ECO:0000313" key="7">
    <source>
        <dbReference type="Proteomes" id="UP000318741"/>
    </source>
</evidence>
<keyword evidence="4" id="KW-0598">Phosphotransferase system</keyword>
<dbReference type="SUPFAM" id="SSF55594">
    <property type="entry name" value="HPr-like"/>
    <property type="match status" value="1"/>
</dbReference>
<dbReference type="KEGG" id="acaf:CA12_35810"/>
<name>A0A517PDJ8_9PLAN</name>
<dbReference type="Pfam" id="PF00381">
    <property type="entry name" value="PTS-HPr"/>
    <property type="match status" value="1"/>
</dbReference>
<dbReference type="InterPro" id="IPR000032">
    <property type="entry name" value="HPr-like"/>
</dbReference>
<organism evidence="6 7">
    <name type="scientific">Alienimonas californiensis</name>
    <dbReference type="NCBI Taxonomy" id="2527989"/>
    <lineage>
        <taxon>Bacteria</taxon>
        <taxon>Pseudomonadati</taxon>
        <taxon>Planctomycetota</taxon>
        <taxon>Planctomycetia</taxon>
        <taxon>Planctomycetales</taxon>
        <taxon>Planctomycetaceae</taxon>
        <taxon>Alienimonas</taxon>
    </lineage>
</organism>
<evidence type="ECO:0000259" key="5">
    <source>
        <dbReference type="PROSITE" id="PS51350"/>
    </source>
</evidence>
<dbReference type="PRINTS" id="PR00107">
    <property type="entry name" value="PHOSPHOCPHPR"/>
</dbReference>
<dbReference type="GO" id="GO:0009401">
    <property type="term" value="P:phosphoenolpyruvate-dependent sugar phosphotransferase system"/>
    <property type="evidence" value="ECO:0007669"/>
    <property type="project" value="UniProtKB-KW"/>
</dbReference>
<dbReference type="PROSITE" id="PS51350">
    <property type="entry name" value="PTS_HPR_DOM"/>
    <property type="match status" value="1"/>
</dbReference>
<dbReference type="GO" id="GO:0016740">
    <property type="term" value="F:transferase activity"/>
    <property type="evidence" value="ECO:0007669"/>
    <property type="project" value="UniProtKB-KW"/>
</dbReference>
<dbReference type="PANTHER" id="PTHR33705">
    <property type="entry name" value="PHOSPHOCARRIER PROTEIN HPR"/>
    <property type="match status" value="1"/>
</dbReference>
<dbReference type="InterPro" id="IPR035895">
    <property type="entry name" value="HPr-like_sf"/>
</dbReference>
<gene>
    <name evidence="6" type="primary">ptsH</name>
    <name evidence="6" type="ORF">CA12_35810</name>
</gene>
<comment type="subcellular location">
    <subcellularLocation>
        <location evidence="1">Cytoplasm</location>
    </subcellularLocation>
</comment>
<evidence type="ECO:0000313" key="6">
    <source>
        <dbReference type="EMBL" id="QDT17457.1"/>
    </source>
</evidence>
<comment type="similarity">
    <text evidence="2">Belongs to the HPr family.</text>
</comment>
<proteinExistence type="inferred from homology"/>
<dbReference type="Proteomes" id="UP000318741">
    <property type="component" value="Chromosome"/>
</dbReference>
<accession>A0A517PDJ8</accession>
<evidence type="ECO:0000256" key="1">
    <source>
        <dbReference type="ARBA" id="ARBA00004496"/>
    </source>
</evidence>
<protein>
    <submittedName>
        <fullName evidence="6">Phosphocarrier protein HPr</fullName>
        <ecNumber evidence="6">2.7.11.-</ecNumber>
    </submittedName>
</protein>
<dbReference type="AlphaFoldDB" id="A0A517PDJ8"/>
<keyword evidence="6" id="KW-0808">Transferase</keyword>
<evidence type="ECO:0000256" key="3">
    <source>
        <dbReference type="ARBA" id="ARBA00022490"/>
    </source>
</evidence>
<reference evidence="6 7" key="1">
    <citation type="submission" date="2019-02" db="EMBL/GenBank/DDBJ databases">
        <title>Deep-cultivation of Planctomycetes and their phenomic and genomic characterization uncovers novel biology.</title>
        <authorList>
            <person name="Wiegand S."/>
            <person name="Jogler M."/>
            <person name="Boedeker C."/>
            <person name="Pinto D."/>
            <person name="Vollmers J."/>
            <person name="Rivas-Marin E."/>
            <person name="Kohn T."/>
            <person name="Peeters S.H."/>
            <person name="Heuer A."/>
            <person name="Rast P."/>
            <person name="Oberbeckmann S."/>
            <person name="Bunk B."/>
            <person name="Jeske O."/>
            <person name="Meyerdierks A."/>
            <person name="Storesund J.E."/>
            <person name="Kallscheuer N."/>
            <person name="Luecker S."/>
            <person name="Lage O.M."/>
            <person name="Pohl T."/>
            <person name="Merkel B.J."/>
            <person name="Hornburger P."/>
            <person name="Mueller R.-W."/>
            <person name="Bruemmer F."/>
            <person name="Labrenz M."/>
            <person name="Spormann A.M."/>
            <person name="Op den Camp H."/>
            <person name="Overmann J."/>
            <person name="Amann R."/>
            <person name="Jetten M.S.M."/>
            <person name="Mascher T."/>
            <person name="Medema M.H."/>
            <person name="Devos D.P."/>
            <person name="Kaster A.-K."/>
            <person name="Ovreas L."/>
            <person name="Rohde M."/>
            <person name="Galperin M.Y."/>
            <person name="Jogler C."/>
        </authorList>
    </citation>
    <scope>NUCLEOTIDE SEQUENCE [LARGE SCALE GENOMIC DNA]</scope>
    <source>
        <strain evidence="6 7">CA12</strain>
    </source>
</reference>
<dbReference type="PANTHER" id="PTHR33705:SF2">
    <property type="entry name" value="PHOSPHOCARRIER PROTEIN NPR"/>
    <property type="match status" value="1"/>
</dbReference>
<keyword evidence="7" id="KW-1185">Reference proteome</keyword>
<feature type="domain" description="HPr" evidence="5">
    <location>
        <begin position="14"/>
        <end position="100"/>
    </location>
</feature>
<evidence type="ECO:0000256" key="4">
    <source>
        <dbReference type="ARBA" id="ARBA00022683"/>
    </source>
</evidence>